<dbReference type="Proteomes" id="UP001058120">
    <property type="component" value="Chromosome"/>
</dbReference>
<dbReference type="InterPro" id="IPR013977">
    <property type="entry name" value="GcvT_C"/>
</dbReference>
<feature type="domain" description="Aminomethyltransferase C-terminal" evidence="8">
    <location>
        <begin position="274"/>
        <end position="351"/>
    </location>
</feature>
<keyword evidence="3" id="KW-0032">Aminotransferase</keyword>
<gene>
    <name evidence="9" type="primary">gcvT</name>
    <name evidence="9" type="ORF">JBF11_01015</name>
</gene>
<evidence type="ECO:0000313" key="9">
    <source>
        <dbReference type="EMBL" id="UWX05938.1"/>
    </source>
</evidence>
<dbReference type="EC" id="2.1.2.10" evidence="2"/>
<evidence type="ECO:0000256" key="2">
    <source>
        <dbReference type="ARBA" id="ARBA00012616"/>
    </source>
</evidence>
<dbReference type="SUPFAM" id="SSF101790">
    <property type="entry name" value="Aminomethyltransferase beta-barrel domain"/>
    <property type="match status" value="1"/>
</dbReference>
<name>A0ABY5Y1Q4_9BACT</name>
<reference evidence="9" key="1">
    <citation type="submission" date="2020-12" db="EMBL/GenBank/DDBJ databases">
        <title>Taurinivorans muris gen. nov., sp. nov., fundamental and realized metabolic niche of a ubiquitous sulfidogenic bacterium in the murine intestine.</title>
        <authorList>
            <person name="Ye H."/>
            <person name="Hanson B.T."/>
            <person name="Loy A."/>
        </authorList>
    </citation>
    <scope>NUCLEOTIDE SEQUENCE</scope>
    <source>
        <strain evidence="9">LT0009</strain>
    </source>
</reference>
<comment type="catalytic activity">
    <reaction evidence="6">
        <text>N(6)-[(R)-S(8)-aminomethyldihydrolipoyl]-L-lysyl-[protein] + (6S)-5,6,7,8-tetrahydrofolate = N(6)-[(R)-dihydrolipoyl]-L-lysyl-[protein] + (6R)-5,10-methylene-5,6,7,8-tetrahydrofolate + NH4(+)</text>
        <dbReference type="Rhea" id="RHEA:16945"/>
        <dbReference type="Rhea" id="RHEA-COMP:10475"/>
        <dbReference type="Rhea" id="RHEA-COMP:10492"/>
        <dbReference type="ChEBI" id="CHEBI:15636"/>
        <dbReference type="ChEBI" id="CHEBI:28938"/>
        <dbReference type="ChEBI" id="CHEBI:57453"/>
        <dbReference type="ChEBI" id="CHEBI:83100"/>
        <dbReference type="ChEBI" id="CHEBI:83143"/>
        <dbReference type="EC" id="2.1.2.10"/>
    </reaction>
</comment>
<keyword evidence="10" id="KW-1185">Reference proteome</keyword>
<dbReference type="GO" id="GO:0004047">
    <property type="term" value="F:aminomethyltransferase activity"/>
    <property type="evidence" value="ECO:0007669"/>
    <property type="project" value="UniProtKB-EC"/>
</dbReference>
<accession>A0ABY5Y1Q4</accession>
<protein>
    <recommendedName>
        <fullName evidence="2">aminomethyltransferase</fullName>
        <ecNumber evidence="2">2.1.2.10</ecNumber>
    </recommendedName>
    <alternativeName>
        <fullName evidence="5">Glycine cleavage system T protein</fullName>
    </alternativeName>
</protein>
<dbReference type="PANTHER" id="PTHR43757:SF2">
    <property type="entry name" value="AMINOMETHYLTRANSFERASE, MITOCHONDRIAL"/>
    <property type="match status" value="1"/>
</dbReference>
<dbReference type="PANTHER" id="PTHR43757">
    <property type="entry name" value="AMINOMETHYLTRANSFERASE"/>
    <property type="match status" value="1"/>
</dbReference>
<dbReference type="EMBL" id="CP065938">
    <property type="protein sequence ID" value="UWX05938.1"/>
    <property type="molecule type" value="Genomic_DNA"/>
</dbReference>
<dbReference type="RefSeq" id="WP_334315532.1">
    <property type="nucleotide sequence ID" value="NZ_CP065938.1"/>
</dbReference>
<evidence type="ECO:0000313" key="10">
    <source>
        <dbReference type="Proteomes" id="UP001058120"/>
    </source>
</evidence>
<dbReference type="InterPro" id="IPR028896">
    <property type="entry name" value="GcvT/YgfZ/DmdA"/>
</dbReference>
<evidence type="ECO:0000256" key="6">
    <source>
        <dbReference type="ARBA" id="ARBA00047665"/>
    </source>
</evidence>
<keyword evidence="4 9" id="KW-0808">Transferase</keyword>
<evidence type="ECO:0000259" key="7">
    <source>
        <dbReference type="Pfam" id="PF01571"/>
    </source>
</evidence>
<dbReference type="InterPro" id="IPR027266">
    <property type="entry name" value="TrmE/GcvT-like"/>
</dbReference>
<dbReference type="NCBIfam" id="TIGR00528">
    <property type="entry name" value="gcvT"/>
    <property type="match status" value="1"/>
</dbReference>
<organism evidence="9 10">
    <name type="scientific">Taurinivorans muris</name>
    <dbReference type="NCBI Taxonomy" id="2787751"/>
    <lineage>
        <taxon>Bacteria</taxon>
        <taxon>Pseudomonadati</taxon>
        <taxon>Thermodesulfobacteriota</taxon>
        <taxon>Desulfovibrionia</taxon>
        <taxon>Desulfovibrionales</taxon>
        <taxon>Desulfovibrionaceae</taxon>
        <taxon>Taurinivorans</taxon>
    </lineage>
</organism>
<sequence length="361" mass="39786">MLQTPLHEWHTAHNAKMAPFAGWDMPIQYEDGILAEHAHTRESASIFDICHMAQFIVKGENAAELLKKAVSHNLGTLAAGKCRYGFLLTEQGTVIDDLIVYRFAEDHFFLVVNAGCAEKDFKTLAKRLGEENIENISAKSGKIDLQGPKSLEVLETVTGQNFHDLKYFSFTRIDYKGHALLVSRTGYTGELGYELYCPREAVLTLWEDLLAHELVKPAGLGARDTLRLECGLALYGHELNEEHTVAESNLAGMLTSEADYIGKIPAMEVKNELLVPLKLEGRRTVRNGDSVIKEAGSNEVIGTVASGSFAPSLGFAIAFAFVKKEYADQAEFILKAGRSELNAQKTTAPFFTQGTARMKLS</sequence>
<proteinExistence type="inferred from homology"/>
<dbReference type="InterPro" id="IPR006223">
    <property type="entry name" value="GcvT"/>
</dbReference>
<feature type="domain" description="GCVT N-terminal" evidence="7">
    <location>
        <begin position="6"/>
        <end position="253"/>
    </location>
</feature>
<evidence type="ECO:0000256" key="5">
    <source>
        <dbReference type="ARBA" id="ARBA00031395"/>
    </source>
</evidence>
<dbReference type="SUPFAM" id="SSF103025">
    <property type="entry name" value="Folate-binding domain"/>
    <property type="match status" value="1"/>
</dbReference>
<dbReference type="InterPro" id="IPR029043">
    <property type="entry name" value="GcvT/YgfZ_C"/>
</dbReference>
<comment type="similarity">
    <text evidence="1">Belongs to the GcvT family.</text>
</comment>
<evidence type="ECO:0000256" key="3">
    <source>
        <dbReference type="ARBA" id="ARBA00022576"/>
    </source>
</evidence>
<evidence type="ECO:0000259" key="8">
    <source>
        <dbReference type="Pfam" id="PF08669"/>
    </source>
</evidence>
<dbReference type="PIRSF" id="PIRSF006487">
    <property type="entry name" value="GcvT"/>
    <property type="match status" value="1"/>
</dbReference>
<evidence type="ECO:0000256" key="4">
    <source>
        <dbReference type="ARBA" id="ARBA00022679"/>
    </source>
</evidence>
<dbReference type="Pfam" id="PF01571">
    <property type="entry name" value="GCV_T"/>
    <property type="match status" value="1"/>
</dbReference>
<dbReference type="Pfam" id="PF08669">
    <property type="entry name" value="GCV_T_C"/>
    <property type="match status" value="1"/>
</dbReference>
<dbReference type="Gene3D" id="3.30.1360.120">
    <property type="entry name" value="Probable tRNA modification gtpase trme, domain 1"/>
    <property type="match status" value="1"/>
</dbReference>
<dbReference type="NCBIfam" id="NF001567">
    <property type="entry name" value="PRK00389.1"/>
    <property type="match status" value="1"/>
</dbReference>
<evidence type="ECO:0000256" key="1">
    <source>
        <dbReference type="ARBA" id="ARBA00008609"/>
    </source>
</evidence>
<dbReference type="InterPro" id="IPR006222">
    <property type="entry name" value="GCVT_N"/>
</dbReference>